<keyword evidence="2" id="KW-1185">Reference proteome</keyword>
<reference evidence="1" key="1">
    <citation type="journal article" date="2020" name="J Insects Food Feed">
        <title>The yellow mealworm (Tenebrio molitor) genome: a resource for the emerging insects as food and feed industry.</title>
        <authorList>
            <person name="Eriksson T."/>
            <person name="Andere A."/>
            <person name="Kelstrup H."/>
            <person name="Emery V."/>
            <person name="Picard C."/>
        </authorList>
    </citation>
    <scope>NUCLEOTIDE SEQUENCE</scope>
    <source>
        <strain evidence="1">Stoneville</strain>
        <tissue evidence="1">Whole head</tissue>
    </source>
</reference>
<gene>
    <name evidence="1" type="ORF">GEV33_004225</name>
</gene>
<dbReference type="EMBL" id="JABDTM020017276">
    <property type="protein sequence ID" value="KAH0818566.1"/>
    <property type="molecule type" value="Genomic_DNA"/>
</dbReference>
<organism evidence="1 2">
    <name type="scientific">Tenebrio molitor</name>
    <name type="common">Yellow mealworm beetle</name>
    <dbReference type="NCBI Taxonomy" id="7067"/>
    <lineage>
        <taxon>Eukaryota</taxon>
        <taxon>Metazoa</taxon>
        <taxon>Ecdysozoa</taxon>
        <taxon>Arthropoda</taxon>
        <taxon>Hexapoda</taxon>
        <taxon>Insecta</taxon>
        <taxon>Pterygota</taxon>
        <taxon>Neoptera</taxon>
        <taxon>Endopterygota</taxon>
        <taxon>Coleoptera</taxon>
        <taxon>Polyphaga</taxon>
        <taxon>Cucujiformia</taxon>
        <taxon>Tenebrionidae</taxon>
        <taxon>Tenebrio</taxon>
    </lineage>
</organism>
<dbReference type="Gene3D" id="3.60.10.10">
    <property type="entry name" value="Endonuclease/exonuclease/phosphatase"/>
    <property type="match status" value="1"/>
</dbReference>
<evidence type="ECO:0000313" key="2">
    <source>
        <dbReference type="Proteomes" id="UP000719412"/>
    </source>
</evidence>
<reference evidence="1" key="2">
    <citation type="submission" date="2021-08" db="EMBL/GenBank/DDBJ databases">
        <authorList>
            <person name="Eriksson T."/>
        </authorList>
    </citation>
    <scope>NUCLEOTIDE SEQUENCE</scope>
    <source>
        <strain evidence="1">Stoneville</strain>
        <tissue evidence="1">Whole head</tissue>
    </source>
</reference>
<protein>
    <submittedName>
        <fullName evidence="1">Uncharacterized protein</fullName>
    </submittedName>
</protein>
<name>A0A8J6HNJ8_TENMO</name>
<dbReference type="InterPro" id="IPR036691">
    <property type="entry name" value="Endo/exonu/phosph_ase_sf"/>
</dbReference>
<dbReference type="Proteomes" id="UP000719412">
    <property type="component" value="Unassembled WGS sequence"/>
</dbReference>
<comment type="caution">
    <text evidence="1">The sequence shown here is derived from an EMBL/GenBank/DDBJ whole genome shotgun (WGS) entry which is preliminary data.</text>
</comment>
<proteinExistence type="predicted"/>
<sequence>MKENREDCIFLGGDFNGRIGERGIRNWEEERGVGKRNSKDKVENAERKRLMEWIEENGWEQVHEFLSQIGVQKASIVRV</sequence>
<evidence type="ECO:0000313" key="1">
    <source>
        <dbReference type="EMBL" id="KAH0818566.1"/>
    </source>
</evidence>
<accession>A0A8J6HNJ8</accession>
<dbReference type="AlphaFoldDB" id="A0A8J6HNJ8"/>